<reference evidence="5 6" key="1">
    <citation type="submission" date="2018-04" db="EMBL/GenBank/DDBJ databases">
        <title>WGS assembly of Panicum hallii var. hallii HAL2.</title>
        <authorList>
            <person name="Lovell J."/>
            <person name="Jenkins J."/>
            <person name="Lowry D."/>
            <person name="Mamidi S."/>
            <person name="Sreedasyam A."/>
            <person name="Weng X."/>
            <person name="Barry K."/>
            <person name="Bonette J."/>
            <person name="Campitelli B."/>
            <person name="Daum C."/>
            <person name="Gordon S."/>
            <person name="Gould B."/>
            <person name="Lipzen A."/>
            <person name="MacQueen A."/>
            <person name="Palacio-Mejia J."/>
            <person name="Plott C."/>
            <person name="Shakirov E."/>
            <person name="Shu S."/>
            <person name="Yoshinaga Y."/>
            <person name="Zane M."/>
            <person name="Rokhsar D."/>
            <person name="Grimwood J."/>
            <person name="Schmutz J."/>
            <person name="Juenger T."/>
        </authorList>
    </citation>
    <scope>NUCLEOTIDE SEQUENCE [LARGE SCALE GENOMIC DNA]</scope>
    <source>
        <strain evidence="6">cv. HAL2</strain>
    </source>
</reference>
<accession>A0A2T7DB91</accession>
<gene>
    <name evidence="5" type="ORF">GQ55_5G003800</name>
</gene>
<sequence>MCCSSSSVCAPPPPPLSSFSSSLLRQLAAMEVEACYNYGFLPADRGRHQPPPPPPYGHGPSPAHPAEDGELWEYFPCPFCYIEVEVPFICNHLQEEHCFDTRNAVCPICANNLGKDMAAHFRVQHSHLLKRRKPSKPSSWPAAATNSASRTGTATYEVNSYFEDPQRYRMSGRPYQEPAPDPLLSQFICSVAQTDDAIPGDTNAENGAVKVPDDQRWRKGASDDASSKLGLEERLQRIDFLTEILMSTIL</sequence>
<evidence type="ECO:0000259" key="4">
    <source>
        <dbReference type="Pfam" id="PF14571"/>
    </source>
</evidence>
<dbReference type="STRING" id="1504633.A0A2T7DB91"/>
<protein>
    <recommendedName>
        <fullName evidence="7">Drought induced 19 protein type zinc-binding domain-containing protein</fullName>
    </recommendedName>
</protein>
<dbReference type="InterPro" id="IPR027935">
    <property type="entry name" value="Di19_C"/>
</dbReference>
<dbReference type="EMBL" id="CM009753">
    <property type="protein sequence ID" value="PUZ52817.1"/>
    <property type="molecule type" value="Genomic_DNA"/>
</dbReference>
<comment type="similarity">
    <text evidence="1">Belongs to the Di19 family.</text>
</comment>
<dbReference type="Proteomes" id="UP000244336">
    <property type="component" value="Chromosome 5"/>
</dbReference>
<evidence type="ECO:0000256" key="2">
    <source>
        <dbReference type="SAM" id="MobiDB-lite"/>
    </source>
</evidence>
<keyword evidence="6" id="KW-1185">Reference proteome</keyword>
<dbReference type="Pfam" id="PF05605">
    <property type="entry name" value="zf-Di19"/>
    <property type="match status" value="1"/>
</dbReference>
<name>A0A2T7DB91_9POAL</name>
<dbReference type="InterPro" id="IPR008598">
    <property type="entry name" value="Di19_Zn-bd"/>
</dbReference>
<dbReference type="PANTHER" id="PTHR31875:SF24">
    <property type="entry name" value="PROTEIN DEHYDRATION-INDUCED 19 HOMOLOG 5"/>
    <property type="match status" value="1"/>
</dbReference>
<dbReference type="Pfam" id="PF14571">
    <property type="entry name" value="Di19_C"/>
    <property type="match status" value="1"/>
</dbReference>
<dbReference type="Gramene" id="PUZ52817">
    <property type="protein sequence ID" value="PUZ52817"/>
    <property type="gene ID" value="GQ55_5G003800"/>
</dbReference>
<evidence type="ECO:0000259" key="3">
    <source>
        <dbReference type="Pfam" id="PF05605"/>
    </source>
</evidence>
<evidence type="ECO:0008006" key="7">
    <source>
        <dbReference type="Google" id="ProtNLM"/>
    </source>
</evidence>
<feature type="domain" description="Di19 C-terminal" evidence="4">
    <location>
        <begin position="175"/>
        <end position="249"/>
    </location>
</feature>
<evidence type="ECO:0000313" key="5">
    <source>
        <dbReference type="EMBL" id="PUZ52817.1"/>
    </source>
</evidence>
<evidence type="ECO:0000256" key="1">
    <source>
        <dbReference type="ARBA" id="ARBA00007109"/>
    </source>
</evidence>
<organism evidence="5 6">
    <name type="scientific">Panicum hallii var. hallii</name>
    <dbReference type="NCBI Taxonomy" id="1504633"/>
    <lineage>
        <taxon>Eukaryota</taxon>
        <taxon>Viridiplantae</taxon>
        <taxon>Streptophyta</taxon>
        <taxon>Embryophyta</taxon>
        <taxon>Tracheophyta</taxon>
        <taxon>Spermatophyta</taxon>
        <taxon>Magnoliopsida</taxon>
        <taxon>Liliopsida</taxon>
        <taxon>Poales</taxon>
        <taxon>Poaceae</taxon>
        <taxon>PACMAD clade</taxon>
        <taxon>Panicoideae</taxon>
        <taxon>Panicodae</taxon>
        <taxon>Paniceae</taxon>
        <taxon>Panicinae</taxon>
        <taxon>Panicum</taxon>
        <taxon>Panicum sect. Panicum</taxon>
    </lineage>
</organism>
<evidence type="ECO:0000313" key="6">
    <source>
        <dbReference type="Proteomes" id="UP000244336"/>
    </source>
</evidence>
<dbReference type="PANTHER" id="PTHR31875">
    <property type="entry name" value="PROTEIN DEHYDRATION-INDUCED 19"/>
    <property type="match status" value="1"/>
</dbReference>
<dbReference type="InterPro" id="IPR033347">
    <property type="entry name" value="Di19"/>
</dbReference>
<dbReference type="OrthoDB" id="9049620at2759"/>
<feature type="domain" description="Di19 zinc-binding" evidence="3">
    <location>
        <begin position="74"/>
        <end position="126"/>
    </location>
</feature>
<feature type="region of interest" description="Disordered" evidence="2">
    <location>
        <begin position="130"/>
        <end position="151"/>
    </location>
</feature>
<proteinExistence type="inferred from homology"/>
<dbReference type="AlphaFoldDB" id="A0A2T7DB91"/>